<evidence type="ECO:0000256" key="4">
    <source>
        <dbReference type="ARBA" id="ARBA00022692"/>
    </source>
</evidence>
<dbReference type="PANTHER" id="PTHR30151:SF0">
    <property type="entry name" value="ABC TRANSPORTER PERMEASE PROTEIN MJ0413-RELATED"/>
    <property type="match status" value="1"/>
</dbReference>
<dbReference type="RefSeq" id="WP_013733330.1">
    <property type="nucleotide sequence ID" value="NZ_LMWI01000002.1"/>
</dbReference>
<comment type="similarity">
    <text evidence="7">Belongs to the binding-protein-dependent transport system permease family.</text>
</comment>
<feature type="region of interest" description="Disordered" evidence="8">
    <location>
        <begin position="1"/>
        <end position="24"/>
    </location>
</feature>
<gene>
    <name evidence="10" type="ORF">ADL17_13100</name>
</gene>
<accession>A0A9X0LBQ7</accession>
<evidence type="ECO:0000256" key="7">
    <source>
        <dbReference type="RuleBase" id="RU363032"/>
    </source>
</evidence>
<sequence length="276" mass="30020">MTVDVRTDPAPASVAPRRPARRRSAKPRLTRIGLSVLSVALGILVWDLVSRNYTAFFLPSPMLTWQGAVDLVRDGTLWDSVTASSTRILTGWALGVVIGVPVGLLMGCIPWLRLMLDPYIQFFRFVPPIAFVTLAIIWLGPGEASKVALIFYTTVFIVALNTLAGVLAVDDLRLRAARALGASPLRTLVSVVLPSTVPHVVTGARLAMGNSFLTIVSAEIVAAQSGLGSLIWTARNYAKTEWVFVGILALGLLGYLFDWILRTVTRTTLRRYGVTF</sequence>
<feature type="transmembrane region" description="Helical" evidence="7">
    <location>
        <begin position="212"/>
        <end position="234"/>
    </location>
</feature>
<protein>
    <submittedName>
        <fullName evidence="10">Nitrate ABC transporter permease</fullName>
    </submittedName>
</protein>
<dbReference type="CDD" id="cd06261">
    <property type="entry name" value="TM_PBP2"/>
    <property type="match status" value="1"/>
</dbReference>
<evidence type="ECO:0000256" key="2">
    <source>
        <dbReference type="ARBA" id="ARBA00022448"/>
    </source>
</evidence>
<dbReference type="EMBL" id="LMWI01000002">
    <property type="protein sequence ID" value="KUJ44168.1"/>
    <property type="molecule type" value="Genomic_DNA"/>
</dbReference>
<keyword evidence="3" id="KW-1003">Cell membrane</keyword>
<keyword evidence="6 7" id="KW-0472">Membrane</keyword>
<keyword evidence="11" id="KW-1185">Reference proteome</keyword>
<dbReference type="PANTHER" id="PTHR30151">
    <property type="entry name" value="ALKANE SULFONATE ABC TRANSPORTER-RELATED, MEMBRANE SUBUNIT"/>
    <property type="match status" value="1"/>
</dbReference>
<reference evidence="10 11" key="1">
    <citation type="submission" date="2015-10" db="EMBL/GenBank/DDBJ databases">
        <authorList>
            <person name="Ju K.-S."/>
            <person name="Doroghazi J.R."/>
            <person name="Metcalf W.W."/>
        </authorList>
    </citation>
    <scope>NUCLEOTIDE SEQUENCE [LARGE SCALE GENOMIC DNA]</scope>
    <source>
        <strain evidence="10 11">NRRL B-24793</strain>
    </source>
</reference>
<dbReference type="PROSITE" id="PS50928">
    <property type="entry name" value="ABC_TM1"/>
    <property type="match status" value="1"/>
</dbReference>
<dbReference type="SUPFAM" id="SSF161098">
    <property type="entry name" value="MetI-like"/>
    <property type="match status" value="1"/>
</dbReference>
<organism evidence="10 11">
    <name type="scientific">Micromonospora maris</name>
    <dbReference type="NCBI Taxonomy" id="1003110"/>
    <lineage>
        <taxon>Bacteria</taxon>
        <taxon>Bacillati</taxon>
        <taxon>Actinomycetota</taxon>
        <taxon>Actinomycetes</taxon>
        <taxon>Micromonosporales</taxon>
        <taxon>Micromonosporaceae</taxon>
        <taxon>Micromonospora</taxon>
    </lineage>
</organism>
<keyword evidence="2 7" id="KW-0813">Transport</keyword>
<dbReference type="Gene3D" id="1.10.3720.10">
    <property type="entry name" value="MetI-like"/>
    <property type="match status" value="1"/>
</dbReference>
<dbReference type="AlphaFoldDB" id="A0A9X0LBQ7"/>
<feature type="transmembrane region" description="Helical" evidence="7">
    <location>
        <begin position="240"/>
        <end position="261"/>
    </location>
</feature>
<evidence type="ECO:0000256" key="6">
    <source>
        <dbReference type="ARBA" id="ARBA00023136"/>
    </source>
</evidence>
<feature type="transmembrane region" description="Helical" evidence="7">
    <location>
        <begin position="147"/>
        <end position="169"/>
    </location>
</feature>
<evidence type="ECO:0000259" key="9">
    <source>
        <dbReference type="PROSITE" id="PS50928"/>
    </source>
</evidence>
<dbReference type="GO" id="GO:0042918">
    <property type="term" value="P:alkanesulfonate transmembrane transport"/>
    <property type="evidence" value="ECO:0007669"/>
    <property type="project" value="UniProtKB-ARBA"/>
</dbReference>
<evidence type="ECO:0000313" key="11">
    <source>
        <dbReference type="Proteomes" id="UP000053246"/>
    </source>
</evidence>
<evidence type="ECO:0000256" key="5">
    <source>
        <dbReference type="ARBA" id="ARBA00022989"/>
    </source>
</evidence>
<dbReference type="InterPro" id="IPR000515">
    <property type="entry name" value="MetI-like"/>
</dbReference>
<evidence type="ECO:0000256" key="8">
    <source>
        <dbReference type="SAM" id="MobiDB-lite"/>
    </source>
</evidence>
<evidence type="ECO:0000256" key="1">
    <source>
        <dbReference type="ARBA" id="ARBA00004651"/>
    </source>
</evidence>
<feature type="transmembrane region" description="Helical" evidence="7">
    <location>
        <begin position="122"/>
        <end position="141"/>
    </location>
</feature>
<keyword evidence="5 7" id="KW-1133">Transmembrane helix</keyword>
<comment type="subcellular location">
    <subcellularLocation>
        <location evidence="1 7">Cell membrane</location>
        <topology evidence="1 7">Multi-pass membrane protein</topology>
    </subcellularLocation>
</comment>
<evidence type="ECO:0000313" key="10">
    <source>
        <dbReference type="EMBL" id="KUJ44168.1"/>
    </source>
</evidence>
<comment type="caution">
    <text evidence="10">The sequence shown here is derived from an EMBL/GenBank/DDBJ whole genome shotgun (WGS) entry which is preliminary data.</text>
</comment>
<name>A0A9X0LBQ7_9ACTN</name>
<dbReference type="Proteomes" id="UP000053246">
    <property type="component" value="Unassembled WGS sequence"/>
</dbReference>
<evidence type="ECO:0000256" key="3">
    <source>
        <dbReference type="ARBA" id="ARBA00022475"/>
    </source>
</evidence>
<dbReference type="GO" id="GO:0005886">
    <property type="term" value="C:plasma membrane"/>
    <property type="evidence" value="ECO:0007669"/>
    <property type="project" value="UniProtKB-SubCell"/>
</dbReference>
<dbReference type="OMA" id="HAWRTFW"/>
<feature type="transmembrane region" description="Helical" evidence="7">
    <location>
        <begin position="29"/>
        <end position="49"/>
    </location>
</feature>
<proteinExistence type="inferred from homology"/>
<dbReference type="InterPro" id="IPR035906">
    <property type="entry name" value="MetI-like_sf"/>
</dbReference>
<feature type="domain" description="ABC transmembrane type-1" evidence="9">
    <location>
        <begin position="81"/>
        <end position="265"/>
    </location>
</feature>
<keyword evidence="4 7" id="KW-0812">Transmembrane</keyword>
<dbReference type="Pfam" id="PF00528">
    <property type="entry name" value="BPD_transp_1"/>
    <property type="match status" value="1"/>
</dbReference>
<feature type="transmembrane region" description="Helical" evidence="7">
    <location>
        <begin position="88"/>
        <end position="110"/>
    </location>
</feature>
<dbReference type="FunFam" id="1.10.3720.10:FF:000003">
    <property type="entry name" value="Aliphatic sulfonate ABC transporter permease"/>
    <property type="match status" value="1"/>
</dbReference>